<dbReference type="Proteomes" id="UP000318199">
    <property type="component" value="Unassembled WGS sequence"/>
</dbReference>
<reference evidence="1 2" key="1">
    <citation type="submission" date="2019-07" db="EMBL/GenBank/DDBJ databases">
        <title>Caenimonas sedimenti sp. nov., isolated from activated sludge.</title>
        <authorList>
            <person name="Xu J."/>
        </authorList>
    </citation>
    <scope>NUCLEOTIDE SEQUENCE [LARGE SCALE GENOMIC DNA]</scope>
    <source>
        <strain evidence="1 2">HX-9-20</strain>
    </source>
</reference>
<dbReference type="RefSeq" id="WP_145893131.1">
    <property type="nucleotide sequence ID" value="NZ_VOBQ01000008.1"/>
</dbReference>
<protein>
    <submittedName>
        <fullName evidence="1">Uncharacterized protein</fullName>
    </submittedName>
</protein>
<comment type="caution">
    <text evidence="1">The sequence shown here is derived from an EMBL/GenBank/DDBJ whole genome shotgun (WGS) entry which is preliminary data.</text>
</comment>
<evidence type="ECO:0000313" key="1">
    <source>
        <dbReference type="EMBL" id="TWO71518.1"/>
    </source>
</evidence>
<sequence length="211" mass="22047">MTSNDRKQSLEDVLDAFFFTADAPSAGAVLRACEAHPEFRADILEFAALWATHDASPEPAAEVLRVPAASLSRMQSYVLNNLHADAAQPEGSGVEAARAALRALAGAALRRAATAAGLGTATLLLHKVLTNAIVDTPRAVLSALARHLQVAVTDLQLALAGHVVGGRHYSASQKPNAPTQETWAHAVGDLPGVSHEERARLLALTSEEAGS</sequence>
<evidence type="ECO:0000313" key="2">
    <source>
        <dbReference type="Proteomes" id="UP000318199"/>
    </source>
</evidence>
<dbReference type="AlphaFoldDB" id="A0A562ZT55"/>
<accession>A0A562ZT55</accession>
<gene>
    <name evidence="1" type="ORF">FN976_11430</name>
</gene>
<keyword evidence="2" id="KW-1185">Reference proteome</keyword>
<name>A0A562ZT55_9BURK</name>
<organism evidence="1 2">
    <name type="scientific">Caenimonas sedimenti</name>
    <dbReference type="NCBI Taxonomy" id="2596921"/>
    <lineage>
        <taxon>Bacteria</taxon>
        <taxon>Pseudomonadati</taxon>
        <taxon>Pseudomonadota</taxon>
        <taxon>Betaproteobacteria</taxon>
        <taxon>Burkholderiales</taxon>
        <taxon>Comamonadaceae</taxon>
        <taxon>Caenimonas</taxon>
    </lineage>
</organism>
<proteinExistence type="predicted"/>
<dbReference type="OrthoDB" id="8913816at2"/>
<dbReference type="EMBL" id="VOBQ01000008">
    <property type="protein sequence ID" value="TWO71518.1"/>
    <property type="molecule type" value="Genomic_DNA"/>
</dbReference>